<sequence length="116" mass="11713">MAGLKLVSLLLLCMVVAPMTTQAITCGQVASSLGPCLNYLKGAGGTAPSAACCNGVRGINSAAKTTADRQTACQCLKSAANGIPGLQPKLAESLPGNCNVNIPYKISLSTNCQSIK</sequence>
<evidence type="ECO:0000256" key="3">
    <source>
        <dbReference type="ARBA" id="ARBA00023157"/>
    </source>
</evidence>
<evidence type="ECO:0000313" key="8">
    <source>
        <dbReference type="Proteomes" id="UP000008311"/>
    </source>
</evidence>
<dbReference type="SUPFAM" id="SSF47699">
    <property type="entry name" value="Bifunctional inhibitor/lipid-transfer protein/seed storage 2S albumin"/>
    <property type="match status" value="1"/>
</dbReference>
<gene>
    <name evidence="7" type="ORF">RCOM_0377480</name>
</gene>
<dbReference type="KEGG" id="rcu:8281237"/>
<dbReference type="FunCoup" id="B9T3Q0">
    <property type="interactions" value="48"/>
</dbReference>
<dbReference type="eggNOG" id="ENOG502S4CI">
    <property type="taxonomic scope" value="Eukaryota"/>
</dbReference>
<dbReference type="InterPro" id="IPR036312">
    <property type="entry name" value="Bifun_inhib/LTP/seed_sf"/>
</dbReference>
<dbReference type="EMBL" id="EQ974428">
    <property type="protein sequence ID" value="EEF29523.1"/>
    <property type="molecule type" value="Genomic_DNA"/>
</dbReference>
<dbReference type="SMART" id="SM00499">
    <property type="entry name" value="AAI"/>
    <property type="match status" value="1"/>
</dbReference>
<evidence type="ECO:0000256" key="2">
    <source>
        <dbReference type="ARBA" id="ARBA00022448"/>
    </source>
</evidence>
<dbReference type="GO" id="GO:0006869">
    <property type="term" value="P:lipid transport"/>
    <property type="evidence" value="ECO:0007669"/>
    <property type="project" value="InterPro"/>
</dbReference>
<evidence type="ECO:0000313" key="7">
    <source>
        <dbReference type="EMBL" id="EEF29523.1"/>
    </source>
</evidence>
<proteinExistence type="inferred from homology"/>
<evidence type="ECO:0000256" key="1">
    <source>
        <dbReference type="ARBA" id="ARBA00009748"/>
    </source>
</evidence>
<keyword evidence="2 4" id="KW-0813">Transport</keyword>
<dbReference type="AlphaFoldDB" id="B9T3Q0"/>
<dbReference type="STRING" id="3988.B9T3Q0"/>
<dbReference type="InParanoid" id="B9T3Q0"/>
<dbReference type="Proteomes" id="UP000008311">
    <property type="component" value="Unassembled WGS sequence"/>
</dbReference>
<dbReference type="PROSITE" id="PS00597">
    <property type="entry name" value="PLANT_LTP"/>
    <property type="match status" value="1"/>
</dbReference>
<reference evidence="8" key="1">
    <citation type="journal article" date="2010" name="Nat. Biotechnol.">
        <title>Draft genome sequence of the oilseed species Ricinus communis.</title>
        <authorList>
            <person name="Chan A.P."/>
            <person name="Crabtree J."/>
            <person name="Zhao Q."/>
            <person name="Lorenzi H."/>
            <person name="Orvis J."/>
            <person name="Puiu D."/>
            <person name="Melake-Berhan A."/>
            <person name="Jones K.M."/>
            <person name="Redman J."/>
            <person name="Chen G."/>
            <person name="Cahoon E.B."/>
            <person name="Gedil M."/>
            <person name="Stanke M."/>
            <person name="Haas B.J."/>
            <person name="Wortman J.R."/>
            <person name="Fraser-Liggett C.M."/>
            <person name="Ravel J."/>
            <person name="Rabinowicz P.D."/>
        </authorList>
    </citation>
    <scope>NUCLEOTIDE SEQUENCE [LARGE SCALE GENOMIC DNA]</scope>
    <source>
        <strain evidence="8">cv. Hale</strain>
    </source>
</reference>
<evidence type="ECO:0000259" key="6">
    <source>
        <dbReference type="SMART" id="SM00499"/>
    </source>
</evidence>
<dbReference type="InterPro" id="IPR000528">
    <property type="entry name" value="Plant_nsLTP"/>
</dbReference>
<keyword evidence="8" id="KW-1185">Reference proteome</keyword>
<comment type="function">
    <text evidence="4">Plant non-specific lipid-transfer proteins transfer phospholipids as well as galactolipids across membranes. May play a role in wax or cutin deposition in the cell walls of expanding epidermal cells and certain secretory tissues.</text>
</comment>
<keyword evidence="4" id="KW-0446">Lipid-binding</keyword>
<keyword evidence="5" id="KW-0732">Signal</keyword>
<name>B9T3Q0_RICCO</name>
<protein>
    <recommendedName>
        <fullName evidence="4">Non-specific lipid-transfer protein</fullName>
    </recommendedName>
</protein>
<dbReference type="InterPro" id="IPR016140">
    <property type="entry name" value="Bifunc_inhib/LTP/seed_store"/>
</dbReference>
<dbReference type="Gene3D" id="1.10.110.10">
    <property type="entry name" value="Plant lipid-transfer and hydrophobic proteins"/>
    <property type="match status" value="1"/>
</dbReference>
<dbReference type="CDD" id="cd01960">
    <property type="entry name" value="nsLTP1"/>
    <property type="match status" value="1"/>
</dbReference>
<dbReference type="Pfam" id="PF00234">
    <property type="entry name" value="Tryp_alpha_amyl"/>
    <property type="match status" value="1"/>
</dbReference>
<dbReference type="PRINTS" id="PR00382">
    <property type="entry name" value="LIPIDTRNSFER"/>
</dbReference>
<dbReference type="FunFam" id="1.10.110.10:FF:000002">
    <property type="entry name" value="Non-specific lipid-transfer protein"/>
    <property type="match status" value="1"/>
</dbReference>
<dbReference type="PANTHER" id="PTHR33076">
    <property type="entry name" value="NON-SPECIFIC LIPID-TRANSFER PROTEIN 2-RELATED"/>
    <property type="match status" value="1"/>
</dbReference>
<dbReference type="OrthoDB" id="1890443at2759"/>
<dbReference type="OMA" id="MIFEKSH"/>
<evidence type="ECO:0000256" key="4">
    <source>
        <dbReference type="RuleBase" id="RU000628"/>
    </source>
</evidence>
<organism evidence="7 8">
    <name type="scientific">Ricinus communis</name>
    <name type="common">Castor bean</name>
    <dbReference type="NCBI Taxonomy" id="3988"/>
    <lineage>
        <taxon>Eukaryota</taxon>
        <taxon>Viridiplantae</taxon>
        <taxon>Streptophyta</taxon>
        <taxon>Embryophyta</taxon>
        <taxon>Tracheophyta</taxon>
        <taxon>Spermatophyta</taxon>
        <taxon>Magnoliopsida</taxon>
        <taxon>eudicotyledons</taxon>
        <taxon>Gunneridae</taxon>
        <taxon>Pentapetalae</taxon>
        <taxon>rosids</taxon>
        <taxon>fabids</taxon>
        <taxon>Malpighiales</taxon>
        <taxon>Euphorbiaceae</taxon>
        <taxon>Acalyphoideae</taxon>
        <taxon>Acalypheae</taxon>
        <taxon>Ricinus</taxon>
    </lineage>
</organism>
<dbReference type="GO" id="GO:0008289">
    <property type="term" value="F:lipid binding"/>
    <property type="evidence" value="ECO:0007669"/>
    <property type="project" value="UniProtKB-KW"/>
</dbReference>
<accession>B9T3Q0</accession>
<feature type="domain" description="Bifunctional inhibitor/plant lipid transfer protein/seed storage helical" evidence="6">
    <location>
        <begin position="26"/>
        <end position="112"/>
    </location>
</feature>
<evidence type="ECO:0000256" key="5">
    <source>
        <dbReference type="SAM" id="SignalP"/>
    </source>
</evidence>
<feature type="chain" id="PRO_5002889955" description="Non-specific lipid-transfer protein" evidence="5">
    <location>
        <begin position="24"/>
        <end position="116"/>
    </location>
</feature>
<keyword evidence="3" id="KW-1015">Disulfide bond</keyword>
<feature type="signal peptide" evidence="5">
    <location>
        <begin position="1"/>
        <end position="23"/>
    </location>
</feature>
<comment type="similarity">
    <text evidence="1 4">Belongs to the plant LTP family.</text>
</comment>